<reference evidence="2" key="2">
    <citation type="journal article" date="2021" name="PeerJ">
        <title>Extensive microbial diversity within the chicken gut microbiome revealed by metagenomics and culture.</title>
        <authorList>
            <person name="Gilroy R."/>
            <person name="Ravi A."/>
            <person name="Getino M."/>
            <person name="Pursley I."/>
            <person name="Horton D.L."/>
            <person name="Alikhan N.F."/>
            <person name="Baker D."/>
            <person name="Gharbi K."/>
            <person name="Hall N."/>
            <person name="Watson M."/>
            <person name="Adriaenssens E.M."/>
            <person name="Foster-Nyarko E."/>
            <person name="Jarju S."/>
            <person name="Secka A."/>
            <person name="Antonio M."/>
            <person name="Oren A."/>
            <person name="Chaudhuri R.R."/>
            <person name="La Ragione R."/>
            <person name="Hildebrand F."/>
            <person name="Pallen M.J."/>
        </authorList>
    </citation>
    <scope>NUCLEOTIDE SEQUENCE</scope>
    <source>
        <strain evidence="2">CHK33-4379</strain>
    </source>
</reference>
<dbReference type="InterPro" id="IPR012334">
    <property type="entry name" value="Pectin_lyas_fold"/>
</dbReference>
<feature type="chain" id="PRO_5039635105" description="Right handed beta helix domain-containing protein" evidence="1">
    <location>
        <begin position="26"/>
        <end position="959"/>
    </location>
</feature>
<dbReference type="PANTHER" id="PTHR36453">
    <property type="entry name" value="SECRETED PROTEIN-RELATED"/>
    <property type="match status" value="1"/>
</dbReference>
<evidence type="ECO:0000313" key="3">
    <source>
        <dbReference type="Proteomes" id="UP000824136"/>
    </source>
</evidence>
<organism evidence="2 3">
    <name type="scientific">Candidatus Faeciplasma pullistercoris</name>
    <dbReference type="NCBI Taxonomy" id="2840800"/>
    <lineage>
        <taxon>Bacteria</taxon>
        <taxon>Bacillati</taxon>
        <taxon>Bacillota</taxon>
        <taxon>Clostridia</taxon>
        <taxon>Eubacteriales</taxon>
        <taxon>Oscillospiraceae</taxon>
        <taxon>Oscillospiraceae incertae sedis</taxon>
        <taxon>Candidatus Faeciplasma</taxon>
    </lineage>
</organism>
<evidence type="ECO:0000256" key="1">
    <source>
        <dbReference type="SAM" id="SignalP"/>
    </source>
</evidence>
<reference evidence="2" key="1">
    <citation type="submission" date="2020-10" db="EMBL/GenBank/DDBJ databases">
        <authorList>
            <person name="Gilroy R."/>
        </authorList>
    </citation>
    <scope>NUCLEOTIDE SEQUENCE</scope>
    <source>
        <strain evidence="2">CHK33-4379</strain>
    </source>
</reference>
<comment type="caution">
    <text evidence="2">The sequence shown here is derived from an EMBL/GenBank/DDBJ whole genome shotgun (WGS) entry which is preliminary data.</text>
</comment>
<dbReference type="Gene3D" id="2.160.20.10">
    <property type="entry name" value="Single-stranded right-handed beta-helix, Pectin lyase-like"/>
    <property type="match status" value="2"/>
</dbReference>
<evidence type="ECO:0000313" key="2">
    <source>
        <dbReference type="EMBL" id="HIT59253.1"/>
    </source>
</evidence>
<dbReference type="InterPro" id="IPR011050">
    <property type="entry name" value="Pectin_lyase_fold/virulence"/>
</dbReference>
<accession>A0A9D1GV07</accession>
<protein>
    <recommendedName>
        <fullName evidence="4">Right handed beta helix domain-containing protein</fullName>
    </recommendedName>
</protein>
<keyword evidence="1" id="KW-0732">Signal</keyword>
<gene>
    <name evidence="2" type="ORF">IAC39_06050</name>
</gene>
<dbReference type="AlphaFoldDB" id="A0A9D1GV07"/>
<name>A0A9D1GV07_9FIRM</name>
<dbReference type="PANTHER" id="PTHR36453:SF1">
    <property type="entry name" value="RIGHT HANDED BETA HELIX DOMAIN-CONTAINING PROTEIN"/>
    <property type="match status" value="1"/>
</dbReference>
<evidence type="ECO:0008006" key="4">
    <source>
        <dbReference type="Google" id="ProtNLM"/>
    </source>
</evidence>
<dbReference type="Proteomes" id="UP000824136">
    <property type="component" value="Unassembled WGS sequence"/>
</dbReference>
<dbReference type="PROSITE" id="PS51257">
    <property type="entry name" value="PROKAR_LIPOPROTEIN"/>
    <property type="match status" value="1"/>
</dbReference>
<dbReference type="EMBL" id="DVLL01000021">
    <property type="protein sequence ID" value="HIT59253.1"/>
    <property type="molecule type" value="Genomic_DNA"/>
</dbReference>
<sequence length="959" mass="106084">MRRIKTILSLVLAALILSTVLVSFSGCGEEADPNAPHEVAYTVYVSPDGSDDSKDGSKEAPFRTLERAKEYVQKLKKNKGDIIVEIADGFYELEDTLVFNEDDSGTEKCTIIYRAAEGAEPIISGGTLFDGEWQVAEDVDWLEDGLVAYKAPLERDDKLRAIYVNGVRAAMTERSATPLKAIGFYSITAGQADWAWISSGETTIRTGNVFDDTFGLSADTRNPQNIELETSSRWVTSTVCAESLQLTEEGDTRVNFQMPYAAIAQNLGWDTNYNPTALNSVVNVFEWLESEGQFYFDQAGSMLYYIPREGEDITKAEVVVPRLEKLIEISGSEPLKKYAQYITFEGLTFAHSDWNLYELEGSHGNATTQNCTIYTKYSDIYWHRDLYRAFDVAPAAIHVTTAHDIDFIDGGIELTGYLGIHLENDVYDCSIIGNYIAHTGGGGITVGHLQHMYENDTEEQRVSETSAGPDKEKFAYGTEAVPKNITIKNNYLLENCYFFPGNSPITTFFTYNLTVEHNFVYKCSYSGMSIGWGWCNFDGTEGSELPGQPTTTSRFNHVNYNRVEEICSILQDAGGIYTLGQQGNEDWSESTEMSYNYINCFRTPTRADGSRMVNGFHPDEGSAYILFDHNVVTNTIRNVYELNDWMRKHDCIVTNGYSNTDRSETTAPNCTLEQYVNADYIWPVDGYNVVLYSGLEDEYVHMVSKDVMPDDYYELAANVSITCGKELNRRGLLDADDVVWLAPEGTTEFVEGSNMTKAAGNEKTIVVPDDPGEYKLYIVYADGTVSGPGEFTVYAGENTSGVNLSDGIDYTVSKLKPLEIEIKDGFTATLNGEEIESGYTIDEIGEWELICTSEDGEEETLNFTTDVLIANQLLTDNVTVAPEGEISLTEGVAESGMVIWLAPSGLSAFDETDPTQSMAYGGSATIKAPVEEGVYILTVVDADGDILSQSDARVTVAAE</sequence>
<proteinExistence type="predicted"/>
<feature type="signal peptide" evidence="1">
    <location>
        <begin position="1"/>
        <end position="25"/>
    </location>
</feature>
<dbReference type="SUPFAM" id="SSF51126">
    <property type="entry name" value="Pectin lyase-like"/>
    <property type="match status" value="1"/>
</dbReference>